<gene>
    <name evidence="1" type="ORF">ACOLOM_LOCUS2797</name>
</gene>
<sequence length="40" mass="4647">MDKKIANLIKAINKNTIRIKKPPADEDNQQDLRLKNTGHY</sequence>
<protein>
    <submittedName>
        <fullName evidence="1">14728_t:CDS:1</fullName>
    </submittedName>
</protein>
<evidence type="ECO:0000313" key="1">
    <source>
        <dbReference type="EMBL" id="CAG8500977.1"/>
    </source>
</evidence>
<reference evidence="1" key="1">
    <citation type="submission" date="2021-06" db="EMBL/GenBank/DDBJ databases">
        <authorList>
            <person name="Kallberg Y."/>
            <person name="Tangrot J."/>
            <person name="Rosling A."/>
        </authorList>
    </citation>
    <scope>NUCLEOTIDE SEQUENCE</scope>
    <source>
        <strain evidence="1">CL356</strain>
    </source>
</reference>
<evidence type="ECO:0000313" key="2">
    <source>
        <dbReference type="Proteomes" id="UP000789525"/>
    </source>
</evidence>
<dbReference type="EMBL" id="CAJVPT010003840">
    <property type="protein sequence ID" value="CAG8500977.1"/>
    <property type="molecule type" value="Genomic_DNA"/>
</dbReference>
<name>A0ACA9L0P7_9GLOM</name>
<accession>A0ACA9L0P7</accession>
<keyword evidence="2" id="KW-1185">Reference proteome</keyword>
<dbReference type="Proteomes" id="UP000789525">
    <property type="component" value="Unassembled WGS sequence"/>
</dbReference>
<organism evidence="1 2">
    <name type="scientific">Acaulospora colombiana</name>
    <dbReference type="NCBI Taxonomy" id="27376"/>
    <lineage>
        <taxon>Eukaryota</taxon>
        <taxon>Fungi</taxon>
        <taxon>Fungi incertae sedis</taxon>
        <taxon>Mucoromycota</taxon>
        <taxon>Glomeromycotina</taxon>
        <taxon>Glomeromycetes</taxon>
        <taxon>Diversisporales</taxon>
        <taxon>Acaulosporaceae</taxon>
        <taxon>Acaulospora</taxon>
    </lineage>
</organism>
<comment type="caution">
    <text evidence="1">The sequence shown here is derived from an EMBL/GenBank/DDBJ whole genome shotgun (WGS) entry which is preliminary data.</text>
</comment>
<proteinExistence type="predicted"/>